<dbReference type="RefSeq" id="WP_091376080.1">
    <property type="nucleotide sequence ID" value="NZ_LT629740.1"/>
</dbReference>
<evidence type="ECO:0000259" key="3">
    <source>
        <dbReference type="Pfam" id="PF13458"/>
    </source>
</evidence>
<accession>A0A1H2ANP3</accession>
<sequence>MTSVRNRLQPLSGSRGLLFLVIALIVGACSPKLRPVPTPVKSPEAPVKVVPPPAKPTAPKVSVISLLLPFGLDHIGPGAAYTDISLKKARIAADYYLGFKLALDSLTSYGYNYKLQLYDSKDDPALAHKLAYNPQVRASDLIVGPVFPDDMKAFISVLTSARKPIVSPLSPESPSTFNNQNLVTVNPPLDYHAWCTAQYINDQVKPQKVFILQSGYSVDNDYIIPFTKAIDSLSGKHIKVITLTVKKGQLSPLITQLSRTKQNVFVIPSTDQAFLTVTLRSLDTLLKHYPVTVFGHPSWARFSFLNTNILQHLKTHITAADHVDYKAAQTITFIRKYRNTYHTEPTSYAVKGFDEGLYFGQLLGTDNLKNLGSTDFTGLHNDFHFIKKTGTGWVNTHVNLLLYTNFELKQVQ</sequence>
<dbReference type="CDD" id="cd06268">
    <property type="entry name" value="PBP1_ABC_transporter_LIVBP-like"/>
    <property type="match status" value="1"/>
</dbReference>
<proteinExistence type="inferred from homology"/>
<organism evidence="4 5">
    <name type="scientific">Mucilaginibacter mallensis</name>
    <dbReference type="NCBI Taxonomy" id="652787"/>
    <lineage>
        <taxon>Bacteria</taxon>
        <taxon>Pseudomonadati</taxon>
        <taxon>Bacteroidota</taxon>
        <taxon>Sphingobacteriia</taxon>
        <taxon>Sphingobacteriales</taxon>
        <taxon>Sphingobacteriaceae</taxon>
        <taxon>Mucilaginibacter</taxon>
    </lineage>
</organism>
<dbReference type="PROSITE" id="PS51257">
    <property type="entry name" value="PROKAR_LIPOPROTEIN"/>
    <property type="match status" value="1"/>
</dbReference>
<dbReference type="AlphaFoldDB" id="A0A1H2ANP3"/>
<dbReference type="STRING" id="652787.SAMN05216490_3628"/>
<dbReference type="OrthoDB" id="2149800at2"/>
<evidence type="ECO:0000256" key="2">
    <source>
        <dbReference type="ARBA" id="ARBA00022729"/>
    </source>
</evidence>
<dbReference type="InterPro" id="IPR028081">
    <property type="entry name" value="Leu-bd"/>
</dbReference>
<keyword evidence="2" id="KW-0732">Signal</keyword>
<evidence type="ECO:0000313" key="4">
    <source>
        <dbReference type="EMBL" id="SDT47499.1"/>
    </source>
</evidence>
<dbReference type="SUPFAM" id="SSF53822">
    <property type="entry name" value="Periplasmic binding protein-like I"/>
    <property type="match status" value="1"/>
</dbReference>
<dbReference type="Gene3D" id="3.40.50.2300">
    <property type="match status" value="2"/>
</dbReference>
<feature type="domain" description="Leucine-binding protein" evidence="3">
    <location>
        <begin position="96"/>
        <end position="363"/>
    </location>
</feature>
<dbReference type="EMBL" id="LT629740">
    <property type="protein sequence ID" value="SDT47499.1"/>
    <property type="molecule type" value="Genomic_DNA"/>
</dbReference>
<comment type="similarity">
    <text evidence="1">Belongs to the leucine-binding protein family.</text>
</comment>
<gene>
    <name evidence="4" type="ORF">SAMN05216490_3628</name>
</gene>
<keyword evidence="5" id="KW-1185">Reference proteome</keyword>
<name>A0A1H2ANP3_MUCMA</name>
<reference evidence="4 5" key="1">
    <citation type="submission" date="2016-10" db="EMBL/GenBank/DDBJ databases">
        <authorList>
            <person name="de Groot N.N."/>
        </authorList>
    </citation>
    <scope>NUCLEOTIDE SEQUENCE [LARGE SCALE GENOMIC DNA]</scope>
    <source>
        <strain evidence="4 5">MP1X4</strain>
    </source>
</reference>
<evidence type="ECO:0000313" key="5">
    <source>
        <dbReference type="Proteomes" id="UP000199679"/>
    </source>
</evidence>
<dbReference type="Proteomes" id="UP000199679">
    <property type="component" value="Chromosome I"/>
</dbReference>
<evidence type="ECO:0000256" key="1">
    <source>
        <dbReference type="ARBA" id="ARBA00010062"/>
    </source>
</evidence>
<dbReference type="Pfam" id="PF13458">
    <property type="entry name" value="Peripla_BP_6"/>
    <property type="match status" value="1"/>
</dbReference>
<protein>
    <submittedName>
        <fullName evidence="4">Substrate-binding protein</fullName>
    </submittedName>
</protein>
<dbReference type="InterPro" id="IPR028082">
    <property type="entry name" value="Peripla_BP_I"/>
</dbReference>